<evidence type="ECO:0000313" key="12">
    <source>
        <dbReference type="Proteomes" id="UP000794436"/>
    </source>
</evidence>
<evidence type="ECO:0000256" key="6">
    <source>
        <dbReference type="ARBA" id="ARBA00022792"/>
    </source>
</evidence>
<keyword evidence="10" id="KW-0472">Membrane</keyword>
<evidence type="ECO:0000256" key="9">
    <source>
        <dbReference type="ARBA" id="ARBA00023128"/>
    </source>
</evidence>
<evidence type="ECO:0000256" key="7">
    <source>
        <dbReference type="ARBA" id="ARBA00022982"/>
    </source>
</evidence>
<comment type="similarity">
    <text evidence="2">Belongs to the UQCR10/QCR9 family.</text>
</comment>
<name>A0A8K1CWE2_PYTOL</name>
<evidence type="ECO:0000256" key="1">
    <source>
        <dbReference type="ARBA" id="ARBA00004434"/>
    </source>
</evidence>
<protein>
    <recommendedName>
        <fullName evidence="13">Cytochrome b-c1 complex subunit 9</fullName>
    </recommendedName>
</protein>
<comment type="subcellular location">
    <subcellularLocation>
        <location evidence="1">Mitochondrion inner membrane</location>
        <topology evidence="1">Single-pass membrane protein</topology>
    </subcellularLocation>
</comment>
<dbReference type="InterPro" id="IPR008027">
    <property type="entry name" value="QCR9"/>
</dbReference>
<evidence type="ECO:0000256" key="10">
    <source>
        <dbReference type="ARBA" id="ARBA00023136"/>
    </source>
</evidence>
<keyword evidence="12" id="KW-1185">Reference proteome</keyword>
<keyword evidence="6" id="KW-0999">Mitochondrion inner membrane</keyword>
<keyword evidence="8" id="KW-1133">Transmembrane helix</keyword>
<evidence type="ECO:0000256" key="5">
    <source>
        <dbReference type="ARBA" id="ARBA00022692"/>
    </source>
</evidence>
<keyword evidence="9" id="KW-0496">Mitochondrion</keyword>
<dbReference type="SUPFAM" id="SSF81514">
    <property type="entry name" value="Subunit X (non-heme 7 kDa protein) of cytochrome bc1 complex (Ubiquinol-cytochrome c reductase)"/>
    <property type="match status" value="1"/>
</dbReference>
<evidence type="ECO:0000256" key="3">
    <source>
        <dbReference type="ARBA" id="ARBA00022448"/>
    </source>
</evidence>
<keyword evidence="3" id="KW-0813">Transport</keyword>
<dbReference type="PANTHER" id="PTHR12980">
    <property type="entry name" value="UBIQUINOL-CYTOCHROME C REDUCTASE COMPLEX, SUBUNIT X"/>
    <property type="match status" value="1"/>
</dbReference>
<evidence type="ECO:0000313" key="11">
    <source>
        <dbReference type="EMBL" id="TMW69836.1"/>
    </source>
</evidence>
<dbReference type="Proteomes" id="UP000794436">
    <property type="component" value="Unassembled WGS sequence"/>
</dbReference>
<dbReference type="GO" id="GO:0005743">
    <property type="term" value="C:mitochondrial inner membrane"/>
    <property type="evidence" value="ECO:0007669"/>
    <property type="project" value="UniProtKB-SubCell"/>
</dbReference>
<evidence type="ECO:0000256" key="8">
    <source>
        <dbReference type="ARBA" id="ARBA00022989"/>
    </source>
</evidence>
<dbReference type="PANTHER" id="PTHR12980:SF0">
    <property type="entry name" value="CYTOCHROME B-C1 COMPLEX SUBUNIT 9"/>
    <property type="match status" value="1"/>
</dbReference>
<dbReference type="GO" id="GO:0045275">
    <property type="term" value="C:respiratory chain complex III"/>
    <property type="evidence" value="ECO:0007669"/>
    <property type="project" value="InterPro"/>
</dbReference>
<dbReference type="OrthoDB" id="44067at2759"/>
<keyword evidence="7" id="KW-0249">Electron transport</keyword>
<gene>
    <name evidence="11" type="ORF">Poli38472_001992</name>
</gene>
<keyword evidence="4" id="KW-0679">Respiratory chain</keyword>
<evidence type="ECO:0000256" key="2">
    <source>
        <dbReference type="ARBA" id="ARBA00007856"/>
    </source>
</evidence>
<evidence type="ECO:0008006" key="13">
    <source>
        <dbReference type="Google" id="ProtNLM"/>
    </source>
</evidence>
<sequence length="98" mass="11108">MLARSIRQSLRAQARMASTKSSSVNGPGALDTVYRVFMKNNVTYVTTVVAAAVVVEAVYGNTTTYIWESLNRGRLYHHVDWTQFKTDDDDEEEEDDDE</sequence>
<keyword evidence="5" id="KW-0812">Transmembrane</keyword>
<dbReference type="GO" id="GO:0006122">
    <property type="term" value="P:mitochondrial electron transport, ubiquinol to cytochrome c"/>
    <property type="evidence" value="ECO:0007669"/>
    <property type="project" value="InterPro"/>
</dbReference>
<evidence type="ECO:0000256" key="4">
    <source>
        <dbReference type="ARBA" id="ARBA00022660"/>
    </source>
</evidence>
<dbReference type="InterPro" id="IPR036656">
    <property type="entry name" value="QCR9_sf"/>
</dbReference>
<organism evidence="11 12">
    <name type="scientific">Pythium oligandrum</name>
    <name type="common">Mycoparasitic fungus</name>
    <dbReference type="NCBI Taxonomy" id="41045"/>
    <lineage>
        <taxon>Eukaryota</taxon>
        <taxon>Sar</taxon>
        <taxon>Stramenopiles</taxon>
        <taxon>Oomycota</taxon>
        <taxon>Peronosporomycetes</taxon>
        <taxon>Pythiales</taxon>
        <taxon>Pythiaceae</taxon>
        <taxon>Pythium</taxon>
    </lineage>
</organism>
<proteinExistence type="inferred from homology"/>
<dbReference type="EMBL" id="SPLM01000001">
    <property type="protein sequence ID" value="TMW69836.1"/>
    <property type="molecule type" value="Genomic_DNA"/>
</dbReference>
<accession>A0A8K1CWE2</accession>
<dbReference type="Gene3D" id="1.20.5.260">
    <property type="entry name" value="Cytochrome b-c1 complex subunit 9"/>
    <property type="match status" value="1"/>
</dbReference>
<dbReference type="AlphaFoldDB" id="A0A8K1CWE2"/>
<reference evidence="11" key="1">
    <citation type="submission" date="2019-03" db="EMBL/GenBank/DDBJ databases">
        <title>Long read genome sequence of the mycoparasitic Pythium oligandrum ATCC 38472 isolated from sugarbeet rhizosphere.</title>
        <authorList>
            <person name="Gaulin E."/>
        </authorList>
    </citation>
    <scope>NUCLEOTIDE SEQUENCE</scope>
    <source>
        <strain evidence="11">ATCC 38472_TT</strain>
    </source>
</reference>
<dbReference type="Pfam" id="PF05365">
    <property type="entry name" value="UCR_UQCRX_QCR9"/>
    <property type="match status" value="1"/>
</dbReference>
<comment type="caution">
    <text evidence="11">The sequence shown here is derived from an EMBL/GenBank/DDBJ whole genome shotgun (WGS) entry which is preliminary data.</text>
</comment>